<organism evidence="1 2">
    <name type="scientific">Smallanthus sonchifolius</name>
    <dbReference type="NCBI Taxonomy" id="185202"/>
    <lineage>
        <taxon>Eukaryota</taxon>
        <taxon>Viridiplantae</taxon>
        <taxon>Streptophyta</taxon>
        <taxon>Embryophyta</taxon>
        <taxon>Tracheophyta</taxon>
        <taxon>Spermatophyta</taxon>
        <taxon>Magnoliopsida</taxon>
        <taxon>eudicotyledons</taxon>
        <taxon>Gunneridae</taxon>
        <taxon>Pentapetalae</taxon>
        <taxon>asterids</taxon>
        <taxon>campanulids</taxon>
        <taxon>Asterales</taxon>
        <taxon>Asteraceae</taxon>
        <taxon>Asteroideae</taxon>
        <taxon>Heliantheae alliance</taxon>
        <taxon>Millerieae</taxon>
        <taxon>Smallanthus</taxon>
    </lineage>
</organism>
<sequence length="174" mass="19262">MIVEFDEIIGKTPSVGKLVEAVEDPDDPSEGLGVTLLEIPIPEPLSILVIHSEGRASELNTSSSVPRSRPPRKRTRALRDSFRVRVVKTPSVGMYRSDNLLGYLNQRFVLDSVWKIFENEVPFPVVREVFGESSRGMRRTNQSASLIFASSRYARSAAGSLADSDLGEMPLDEV</sequence>
<proteinExistence type="predicted"/>
<evidence type="ECO:0000313" key="2">
    <source>
        <dbReference type="Proteomes" id="UP001056120"/>
    </source>
</evidence>
<reference evidence="2" key="1">
    <citation type="journal article" date="2022" name="Mol. Ecol. Resour.">
        <title>The genomes of chicory, endive, great burdock and yacon provide insights into Asteraceae palaeo-polyploidization history and plant inulin production.</title>
        <authorList>
            <person name="Fan W."/>
            <person name="Wang S."/>
            <person name="Wang H."/>
            <person name="Wang A."/>
            <person name="Jiang F."/>
            <person name="Liu H."/>
            <person name="Zhao H."/>
            <person name="Xu D."/>
            <person name="Zhang Y."/>
        </authorList>
    </citation>
    <scope>NUCLEOTIDE SEQUENCE [LARGE SCALE GENOMIC DNA]</scope>
    <source>
        <strain evidence="2">cv. Yunnan</strain>
    </source>
</reference>
<accession>A0ACB9DF50</accession>
<reference evidence="1 2" key="2">
    <citation type="journal article" date="2022" name="Mol. Ecol. Resour.">
        <title>The genomes of chicory, endive, great burdock and yacon provide insights into Asteraceae paleo-polyploidization history and plant inulin production.</title>
        <authorList>
            <person name="Fan W."/>
            <person name="Wang S."/>
            <person name="Wang H."/>
            <person name="Wang A."/>
            <person name="Jiang F."/>
            <person name="Liu H."/>
            <person name="Zhao H."/>
            <person name="Xu D."/>
            <person name="Zhang Y."/>
        </authorList>
    </citation>
    <scope>NUCLEOTIDE SEQUENCE [LARGE SCALE GENOMIC DNA]</scope>
    <source>
        <strain evidence="2">cv. Yunnan</strain>
        <tissue evidence="1">Leaves</tissue>
    </source>
</reference>
<protein>
    <submittedName>
        <fullName evidence="1">Uncharacterized protein</fullName>
    </submittedName>
</protein>
<comment type="caution">
    <text evidence="1">The sequence shown here is derived from an EMBL/GenBank/DDBJ whole genome shotgun (WGS) entry which is preliminary data.</text>
</comment>
<dbReference type="Proteomes" id="UP001056120">
    <property type="component" value="Linkage Group LG19"/>
</dbReference>
<gene>
    <name evidence="1" type="ORF">L1987_58092</name>
</gene>
<dbReference type="EMBL" id="CM042036">
    <property type="protein sequence ID" value="KAI3744993.1"/>
    <property type="molecule type" value="Genomic_DNA"/>
</dbReference>
<keyword evidence="2" id="KW-1185">Reference proteome</keyword>
<name>A0ACB9DF50_9ASTR</name>
<evidence type="ECO:0000313" key="1">
    <source>
        <dbReference type="EMBL" id="KAI3744993.1"/>
    </source>
</evidence>